<dbReference type="KEGG" id="fvr:FVEG_13733"/>
<name>W7N7Q4_GIBM7</name>
<gene>
    <name evidence="1" type="ORF">FVEG_13733</name>
</gene>
<dbReference type="PANTHER" id="PTHR24148:SF73">
    <property type="entry name" value="HET DOMAIN PROTEIN (AFU_ORTHOLOGUE AFUA_8G01020)"/>
    <property type="match status" value="1"/>
</dbReference>
<dbReference type="EMBL" id="DS022265">
    <property type="protein sequence ID" value="EWG55784.1"/>
    <property type="molecule type" value="Genomic_DNA"/>
</dbReference>
<evidence type="ECO:0000313" key="2">
    <source>
        <dbReference type="Proteomes" id="UP000009096"/>
    </source>
</evidence>
<dbReference type="AlphaFoldDB" id="W7N7Q4"/>
<dbReference type="eggNOG" id="ENOG502T2CK">
    <property type="taxonomic scope" value="Eukaryota"/>
</dbReference>
<evidence type="ECO:0000313" key="1">
    <source>
        <dbReference type="EMBL" id="EWG55784.1"/>
    </source>
</evidence>
<dbReference type="RefSeq" id="XP_018761975.1">
    <property type="nucleotide sequence ID" value="XM_018903092.1"/>
</dbReference>
<keyword evidence="2" id="KW-1185">Reference proteome</keyword>
<dbReference type="STRING" id="334819.W7N7Q4"/>
<dbReference type="EMBL" id="CM000587">
    <property type="protein sequence ID" value="EWG55784.1"/>
    <property type="molecule type" value="Genomic_DNA"/>
</dbReference>
<organism evidence="1 2">
    <name type="scientific">Gibberella moniliformis (strain M3125 / FGSC 7600)</name>
    <name type="common">Maize ear and stalk rot fungus</name>
    <name type="synonym">Fusarium verticillioides</name>
    <dbReference type="NCBI Taxonomy" id="334819"/>
    <lineage>
        <taxon>Eukaryota</taxon>
        <taxon>Fungi</taxon>
        <taxon>Dikarya</taxon>
        <taxon>Ascomycota</taxon>
        <taxon>Pezizomycotina</taxon>
        <taxon>Sordariomycetes</taxon>
        <taxon>Hypocreomycetidae</taxon>
        <taxon>Hypocreales</taxon>
        <taxon>Nectriaceae</taxon>
        <taxon>Fusarium</taxon>
        <taxon>Fusarium fujikuroi species complex</taxon>
    </lineage>
</organism>
<dbReference type="VEuPathDB" id="FungiDB:FVEG_13733"/>
<proteinExistence type="predicted"/>
<sequence>MNLGMCHPDLRAMASSVGRKGSKGLYPHVKWNYVSMLFSEEFWNMGNDLFELLSSTKHCYATNPRDKIFALIGLAGDKTFGIRPNYNKTKSVVFTEFALNVISETRNLKVLNYSDVEDPNDEERLPLWAPRWQHEATPGYCDMSLFGFKSSNGLELNLESSINTQVLPLNGLYVDQVKESYAQDIKPDLNCMAIGSMVTNQRRLLKHQYGLDMIRAIALTMIKGRTLLLYADTECKRPTDDSYLNAFTAFAFRSFVASFVKIDDGERYQKAILQLIKMAIDARPPISQNDPDWDRPGLRKFVNDKLAHLHPDSMETVSSYMEVLGRMPCDIEDFLTFAQDFGYSCHRKFFITGKGYIGTGPRSLEPGDFVCILFGGDTPYIVRQRPSASDEYLFLGTTYVHGIMEGEAITTWQEQKDSQDPKFQERLFKLI</sequence>
<dbReference type="Proteomes" id="UP000009096">
    <property type="component" value="Chromosome 10"/>
</dbReference>
<reference evidence="1 2" key="1">
    <citation type="journal article" date="2010" name="Nature">
        <title>Comparative genomics reveals mobile pathogenicity chromosomes in Fusarium.</title>
        <authorList>
            <person name="Ma L.J."/>
            <person name="van der Does H.C."/>
            <person name="Borkovich K.A."/>
            <person name="Coleman J.J."/>
            <person name="Daboussi M.J."/>
            <person name="Di Pietro A."/>
            <person name="Dufresne M."/>
            <person name="Freitag M."/>
            <person name="Grabherr M."/>
            <person name="Henrissat B."/>
            <person name="Houterman P.M."/>
            <person name="Kang S."/>
            <person name="Shim W.B."/>
            <person name="Woloshuk C."/>
            <person name="Xie X."/>
            <person name="Xu J.R."/>
            <person name="Antoniw J."/>
            <person name="Baker S.E."/>
            <person name="Bluhm B.H."/>
            <person name="Breakspear A."/>
            <person name="Brown D.W."/>
            <person name="Butchko R.A."/>
            <person name="Chapman S."/>
            <person name="Coulson R."/>
            <person name="Coutinho P.M."/>
            <person name="Danchin E.G."/>
            <person name="Diener A."/>
            <person name="Gale L.R."/>
            <person name="Gardiner D.M."/>
            <person name="Goff S."/>
            <person name="Hammond-Kosack K.E."/>
            <person name="Hilburn K."/>
            <person name="Hua-Van A."/>
            <person name="Jonkers W."/>
            <person name="Kazan K."/>
            <person name="Kodira C.D."/>
            <person name="Koehrsen M."/>
            <person name="Kumar L."/>
            <person name="Lee Y.H."/>
            <person name="Li L."/>
            <person name="Manners J.M."/>
            <person name="Miranda-Saavedra D."/>
            <person name="Mukherjee M."/>
            <person name="Park G."/>
            <person name="Park J."/>
            <person name="Park S.Y."/>
            <person name="Proctor R.H."/>
            <person name="Regev A."/>
            <person name="Ruiz-Roldan M.C."/>
            <person name="Sain D."/>
            <person name="Sakthikumar S."/>
            <person name="Sykes S."/>
            <person name="Schwartz D.C."/>
            <person name="Turgeon B.G."/>
            <person name="Wapinski I."/>
            <person name="Yoder O."/>
            <person name="Young S."/>
            <person name="Zeng Q."/>
            <person name="Zhou S."/>
            <person name="Galagan J."/>
            <person name="Cuomo C.A."/>
            <person name="Kistler H.C."/>
            <person name="Rep M."/>
        </authorList>
    </citation>
    <scope>NUCLEOTIDE SEQUENCE [LARGE SCALE GENOMIC DNA]</scope>
    <source>
        <strain evidence="2">M3125 / FGSC 7600</strain>
    </source>
</reference>
<dbReference type="Pfam" id="PF26639">
    <property type="entry name" value="Het-6_barrel"/>
    <property type="match status" value="1"/>
</dbReference>
<dbReference type="InterPro" id="IPR052895">
    <property type="entry name" value="HetReg/Transcr_Mod"/>
</dbReference>
<protein>
    <recommendedName>
        <fullName evidence="3">Heterokaryon incompatibility domain-containing protein</fullName>
    </recommendedName>
</protein>
<evidence type="ECO:0008006" key="3">
    <source>
        <dbReference type="Google" id="ProtNLM"/>
    </source>
</evidence>
<accession>W7N7Q4</accession>
<dbReference type="PANTHER" id="PTHR24148">
    <property type="entry name" value="ANKYRIN REPEAT DOMAIN-CONTAINING PROTEIN 39 HOMOLOG-RELATED"/>
    <property type="match status" value="1"/>
</dbReference>
<dbReference type="OrthoDB" id="2157530at2759"/>
<dbReference type="GeneID" id="30071055"/>